<feature type="region of interest" description="Disordered" evidence="3">
    <location>
        <begin position="1"/>
        <end position="23"/>
    </location>
</feature>
<keyword evidence="4" id="KW-0472">Membrane</keyword>
<evidence type="ECO:0000259" key="5">
    <source>
        <dbReference type="Pfam" id="PF13407"/>
    </source>
</evidence>
<sequence length="368" mass="40275">MRSVEQAGSNEPTDVRTTRGFAVKRPRSPRLPSVAALLCGLALAPLGHAGALQFALLAKRVDHPFFIVALEGCAEAARVQGDTCLLLGPAGSRHFRRQNEALEQALERGFDGIALSVTHSQWLAEHALQRLGQTPLITFDSDLGPGERHLRRGYVGLDNLAFGRQLGRLAQRLRPRGGRLCILSASSQDTNLRERLQGIRQQLRNLEPAEAEQLDGENGWSELKRCPLYGSGDQQSALFQLTTLLNSSQADTIVSLGSWPVHRADEFRRQLGPLLAGLDARGAHPVILLPTIELDGAQRALLDEGLVQAYLSMEVREMGRQSYWMMKRLAQGLDVPERILVKPHAYLPKAAGGPVQPEPSAQDAQPSK</sequence>
<reference evidence="6 7" key="1">
    <citation type="submission" date="2016-10" db="EMBL/GenBank/DDBJ databases">
        <authorList>
            <person name="de Groot N.N."/>
        </authorList>
    </citation>
    <scope>NUCLEOTIDE SEQUENCE [LARGE SCALE GENOMIC DNA]</scope>
    <source>
        <strain evidence="6 7">DSM 1041</strain>
    </source>
</reference>
<protein>
    <submittedName>
        <fullName evidence="6">Ribose transport system substrate-binding protein</fullName>
    </submittedName>
</protein>
<keyword evidence="4" id="KW-0812">Transmembrane</keyword>
<dbReference type="SUPFAM" id="SSF53822">
    <property type="entry name" value="Periplasmic binding protein-like I"/>
    <property type="match status" value="1"/>
</dbReference>
<keyword evidence="4" id="KW-1133">Transmembrane helix</keyword>
<dbReference type="STRING" id="170623.SAMN04244579_03346"/>
<dbReference type="RefSeq" id="WP_090901305.1">
    <property type="nucleotide sequence ID" value="NZ_FNYO01000045.1"/>
</dbReference>
<feature type="compositionally biased region" description="Polar residues" evidence="3">
    <location>
        <begin position="1"/>
        <end position="12"/>
    </location>
</feature>
<comment type="similarity">
    <text evidence="2">Belongs to the bacterial solute-binding protein 2 family.</text>
</comment>
<evidence type="ECO:0000313" key="7">
    <source>
        <dbReference type="Proteomes" id="UP000199005"/>
    </source>
</evidence>
<dbReference type="InterPro" id="IPR025997">
    <property type="entry name" value="SBP_2_dom"/>
</dbReference>
<dbReference type="InterPro" id="IPR028082">
    <property type="entry name" value="Peripla_BP_I"/>
</dbReference>
<evidence type="ECO:0000256" key="4">
    <source>
        <dbReference type="SAM" id="Phobius"/>
    </source>
</evidence>
<evidence type="ECO:0000313" key="6">
    <source>
        <dbReference type="EMBL" id="SEJ16252.1"/>
    </source>
</evidence>
<dbReference type="Proteomes" id="UP000199005">
    <property type="component" value="Unassembled WGS sequence"/>
</dbReference>
<evidence type="ECO:0000256" key="3">
    <source>
        <dbReference type="SAM" id="MobiDB-lite"/>
    </source>
</evidence>
<feature type="region of interest" description="Disordered" evidence="3">
    <location>
        <begin position="349"/>
        <end position="368"/>
    </location>
</feature>
<dbReference type="GO" id="GO:0030246">
    <property type="term" value="F:carbohydrate binding"/>
    <property type="evidence" value="ECO:0007669"/>
    <property type="project" value="TreeGrafter"/>
</dbReference>
<dbReference type="GO" id="GO:0030288">
    <property type="term" value="C:outer membrane-bounded periplasmic space"/>
    <property type="evidence" value="ECO:0007669"/>
    <property type="project" value="TreeGrafter"/>
</dbReference>
<dbReference type="AlphaFoldDB" id="A0A1H6WUM2"/>
<gene>
    <name evidence="6" type="ORF">SAMN04244579_03346</name>
</gene>
<evidence type="ECO:0000256" key="1">
    <source>
        <dbReference type="ARBA" id="ARBA00004418"/>
    </source>
</evidence>
<proteinExistence type="inferred from homology"/>
<comment type="subcellular location">
    <subcellularLocation>
        <location evidence="1">Periplasm</location>
    </subcellularLocation>
</comment>
<evidence type="ECO:0000256" key="2">
    <source>
        <dbReference type="ARBA" id="ARBA00007639"/>
    </source>
</evidence>
<dbReference type="PANTHER" id="PTHR30036">
    <property type="entry name" value="D-XYLOSE-BINDING PERIPLASMIC PROTEIN"/>
    <property type="match status" value="1"/>
</dbReference>
<dbReference type="Gene3D" id="3.40.50.2300">
    <property type="match status" value="2"/>
</dbReference>
<organism evidence="6 7">
    <name type="scientific">Azotobacter beijerinckii</name>
    <dbReference type="NCBI Taxonomy" id="170623"/>
    <lineage>
        <taxon>Bacteria</taxon>
        <taxon>Pseudomonadati</taxon>
        <taxon>Pseudomonadota</taxon>
        <taxon>Gammaproteobacteria</taxon>
        <taxon>Pseudomonadales</taxon>
        <taxon>Pseudomonadaceae</taxon>
        <taxon>Azotobacter</taxon>
    </lineage>
</organism>
<accession>A0A1H6WUM2</accession>
<dbReference type="PANTHER" id="PTHR30036:SF7">
    <property type="entry name" value="ABC TRANSPORTER PERIPLASMIC-BINDING PROTEIN YPHF"/>
    <property type="match status" value="1"/>
</dbReference>
<feature type="transmembrane region" description="Helical" evidence="4">
    <location>
        <begin position="34"/>
        <end position="56"/>
    </location>
</feature>
<dbReference type="EMBL" id="FNYO01000045">
    <property type="protein sequence ID" value="SEJ16252.1"/>
    <property type="molecule type" value="Genomic_DNA"/>
</dbReference>
<dbReference type="GO" id="GO:0055085">
    <property type="term" value="P:transmembrane transport"/>
    <property type="evidence" value="ECO:0007669"/>
    <property type="project" value="UniProtKB-ARBA"/>
</dbReference>
<feature type="domain" description="Periplasmic binding protein" evidence="5">
    <location>
        <begin position="54"/>
        <end position="332"/>
    </location>
</feature>
<dbReference type="InterPro" id="IPR050555">
    <property type="entry name" value="Bact_Solute-Bind_Prot2"/>
</dbReference>
<dbReference type="Pfam" id="PF13407">
    <property type="entry name" value="Peripla_BP_4"/>
    <property type="match status" value="1"/>
</dbReference>
<name>A0A1H6WUM2_9GAMM</name>